<dbReference type="CDD" id="cd00201">
    <property type="entry name" value="WW"/>
    <property type="match status" value="1"/>
</dbReference>
<dbReference type="Gene3D" id="3.30.1370.100">
    <property type="entry name" value="MutL, C-terminal domain, regulatory subdomain"/>
    <property type="match status" value="1"/>
</dbReference>
<sequence>MENKTRCSMTICKLPSEVQSALRSGVVITSMAQCVDELVLNAIDAGATSIAVRVNFKFHKIQVVDNGCGLNSIHLDLIGTRYMTSKCHSLKDLHNRLDQFGFRGEALASLRELSGLLALESRPKGSDITYCKVFTHGKSHKAGVSKTTRPGQGTTITVNDFMYNMPVRKQRIQSAIDLEEVKSHIECIALMHPQVSFSLRNDTDGKLVLHTRKCANTVSAFSYIYGKTLAQTLVAVSSTLGQFKICGYISRETHHQKNLQFMYVNKRLILKSKLHKLANSMLCNSFLLKTNTTSRDIPISKEISTGRWLAFSPPRKRDKYAVYLLNVECPYHVYDVCFDPKKTLIEFSDWDNVLKCMELAIRMFLEKEYCMILSEQSSSYSLQENNSGSDMLSVLKEVEQVEKECTVGQLKIQNLDQTGILNQEKNADIHGLSENVTKKMLDVSRAVFGVPAKRRDKKDGTCFRDDLCLHSAALTFEETDVESEITIILDSGANRSNEDVLTNFTSNATLCKCDSENPFPSLETYSTLQQRIRQLTGVQKKNATDMARRNLNNLIGHVSDIPLTESDSEKLSVQCMFTKTDSDLYPIERFRNYLNSRIQPEYHSKHADIPPITKFRETFHCESNIKIPMPFKNFEWHALKQFLRMSGLLKKGVNLTNKCDKSDVTMNFKDVPFGGYETTRRDIHAHKGDSSISFRKPQTNVKCWLGERTEKQADVSSMCKKVYTREHTNCTLYADNLLQHSLLQDASKSLSDVNVTNSIIEFENTENKEAGVFEFERTFSQCSTNFPDKSLRAKGVSNVRSSSICERALCKEFNTPHQEVIEVEECVQFQLPNNVHIYRQNQGETRLTATKSNVPVTSCLKASDVAHNERSNFKLFHLASTTEVKNVKEQLHSTQKHHSTHKRNKYTEGRGMFSLIQNGNRVHNQLKLIHPKINVCKCYTETYRKNDSISRNYCTSYDFLHTLEREETKESKCSAQNSMPICQTNLQHEHAIAKTSSCFENSHTVPPYKKSVRFNCTDKRVFNSNCEDKTVQLVTSPDNSHCVLHSVVVEEECVRPDFGTVTFRFSPKVEMRHQSGFRNILKTFSSNSDMLCGGKLMKDVQHPEFVRNHSVGNCAKRISQVVLSSKSALFKRQLGNDMILTSGSEADVESSTYTEPCPKKRRCVNILSFNKTWTENGRLSKLPSNPEYSYAHTEGINSSHSDECLKRKICYSINKSGNRNELSKQQHDDEACMSFQEQKKSAGCLPSDRQGSRSRVVDKSPQMSVDGVAHTLDDSNNTIIPSSGSSYNSLSHFSQTANCKMIVSDSDSNASLQDYAVTSNKDPGNLPCVQNRLTVSSNGNTTDNQDHCSRSFSHENEGGKIIAETDSIYIPFGKDSSEVENRTVGLPETHVCKEKSVENVCCENVCTELSPTVMLDVVDALRIICISDFPSKENCARTVRNEGSISEMGNVNSGDESNIVSPTVTVVREVSESCNSLVNNRTDILDDTMKNNSGDTSCENESLFSKWSLPSDTIKYGMSGSKKGIEDEISELPLMESTSGQGQLLCFRGLSQNNAEHCGMSTALNCKDGGSTHVLTREEGSGVRRLACDSELSLSLKEPLSKSKKVCGASDTFSLAKKNNTVLIRDTISNSGRAPNGPNHSPVDDRLVSRNNLSHRVLAADNFTEDGSTHTLRQDGIFNSESSACMQQYEALSFCKSTHCNNDASRLSNCVNINDKEHGSDIVHTDFITSEQITRMNATESDSKFSVLSKNLEAGKKQNLNELLHPGSCTVTSAQILREKQSDLLDRKRRSDSDGLDTHGKRSCTGKPNENVSTHKCKPCNINVTAPEVYMSGSISTQDLNEAFDNIMNKVAESDTNKKENCAFTVGEDDIAADTLGNKTVEMDMQKETEQIRCSSKDISLKCPKGWEQKLDPKDKVFFVHLETGLTSYTIPSQPVTQNFYSMSKRFAFLPKGMSPVLKNTVNKSYKDSEENTLTPISHQALCNVITDSYSLVDELAVVKWKDVQEKKGTDCRDLVKKLLAESDNRMQFCEKEVSSACTEELPKSIVKVYNVIYPYTFSKDIFSDLKVLGQLDNKFIVTVVGPRCGKNQNVIVLFDQHAVHERIRLESLMKDYLVEGSNSEFKTVEVNPCINLNLSPKEVRILSSFQRDFEKLGLRYEVVDDTNLQITNVPTCLLAREQREMHGRGVSVLNGFLESMIREQVDSILTTRGAGIRLPAILQSVISSEACRGAVKFGDPLFPEECAILLKNLSKCQVPFQCAHGRPALVPIMDLQHLQIQAKVRPKPQLWKLKKRLSNAI</sequence>
<protein>
    <submittedName>
        <fullName evidence="5">Putative DNA mismatch repair protein Mlh3</fullName>
    </submittedName>
</protein>
<dbReference type="PANTHER" id="PTHR10073">
    <property type="entry name" value="DNA MISMATCH REPAIR PROTEIN MLH, PMS, MUTL"/>
    <property type="match status" value="1"/>
</dbReference>
<reference evidence="5" key="2">
    <citation type="submission" date="2017-10" db="EMBL/GenBank/DDBJ databases">
        <title>High Expression of DNA Repair Genes in Long-Lived Termite King.</title>
        <authorList>
            <person name="Tasaki E."/>
            <person name="Mitaka Y."/>
            <person name="Nozaki T."/>
            <person name="Kobayashi K."/>
            <person name="Matsuura K."/>
            <person name="Iuchi Y."/>
        </authorList>
    </citation>
    <scope>NUCLEOTIDE SEQUENCE</scope>
</reference>
<gene>
    <name evidence="5" type="primary">RsMLH3</name>
</gene>
<feature type="region of interest" description="Disordered" evidence="3">
    <location>
        <begin position="1242"/>
        <end position="1262"/>
    </location>
</feature>
<dbReference type="InterPro" id="IPR036020">
    <property type="entry name" value="WW_dom_sf"/>
</dbReference>
<dbReference type="GO" id="GO:0030983">
    <property type="term" value="F:mismatched DNA binding"/>
    <property type="evidence" value="ECO:0007669"/>
    <property type="project" value="InterPro"/>
</dbReference>
<comment type="similarity">
    <text evidence="1">Belongs to the DNA mismatch repair MutL/HexB family.</text>
</comment>
<dbReference type="InterPro" id="IPR042120">
    <property type="entry name" value="MutL_C_dimsub"/>
</dbReference>
<dbReference type="Pfam" id="PF13589">
    <property type="entry name" value="HATPase_c_3"/>
    <property type="match status" value="1"/>
</dbReference>
<dbReference type="GO" id="GO:0016887">
    <property type="term" value="F:ATP hydrolysis activity"/>
    <property type="evidence" value="ECO:0007669"/>
    <property type="project" value="InterPro"/>
</dbReference>
<name>A0A2Z5U613_9NEOP</name>
<dbReference type="InterPro" id="IPR014762">
    <property type="entry name" value="DNA_mismatch_repair_CS"/>
</dbReference>
<dbReference type="Gene3D" id="3.30.1540.20">
    <property type="entry name" value="MutL, C-terminal domain, dimerisation subdomain"/>
    <property type="match status" value="1"/>
</dbReference>
<dbReference type="EMBL" id="FX985866">
    <property type="protein sequence ID" value="BBA93753.1"/>
    <property type="molecule type" value="mRNA"/>
</dbReference>
<dbReference type="InterPro" id="IPR020568">
    <property type="entry name" value="Ribosomal_Su5_D2-typ_SF"/>
</dbReference>
<evidence type="ECO:0000256" key="2">
    <source>
        <dbReference type="ARBA" id="ARBA00022763"/>
    </source>
</evidence>
<evidence type="ECO:0000256" key="3">
    <source>
        <dbReference type="SAM" id="MobiDB-lite"/>
    </source>
</evidence>
<feature type="compositionally biased region" description="Basic and acidic residues" evidence="3">
    <location>
        <begin position="1781"/>
        <end position="1800"/>
    </location>
</feature>
<dbReference type="SMART" id="SM01340">
    <property type="entry name" value="DNA_mis_repair"/>
    <property type="match status" value="1"/>
</dbReference>
<reference evidence="5" key="1">
    <citation type="journal article" date="2016" name="PLoS ONE">
        <title>Caste-Specific and Sex-Specific Expression of Chemoreceptor Genes in a Termite.</title>
        <authorList>
            <person name="Mitaka Y."/>
            <person name="Kobayashi K."/>
            <person name="Mikheyev A."/>
            <person name="Tin M.M.Y."/>
            <person name="Watanabe Y."/>
            <person name="Matsuura K."/>
        </authorList>
    </citation>
    <scope>NUCLEOTIDE SEQUENCE</scope>
</reference>
<dbReference type="PANTHER" id="PTHR10073:SF47">
    <property type="entry name" value="DNA MISMATCH REPAIR PROTEIN MLH3"/>
    <property type="match status" value="1"/>
</dbReference>
<dbReference type="InterPro" id="IPR014721">
    <property type="entry name" value="Ribsml_uS5_D2-typ_fold_subgr"/>
</dbReference>
<dbReference type="InterPro" id="IPR042121">
    <property type="entry name" value="MutL_C_regsub"/>
</dbReference>
<dbReference type="SUPFAM" id="SSF55874">
    <property type="entry name" value="ATPase domain of HSP90 chaperone/DNA topoisomerase II/histidine kinase"/>
    <property type="match status" value="1"/>
</dbReference>
<dbReference type="NCBIfam" id="TIGR00585">
    <property type="entry name" value="mutl"/>
    <property type="match status" value="1"/>
</dbReference>
<dbReference type="GO" id="GO:0032300">
    <property type="term" value="C:mismatch repair complex"/>
    <property type="evidence" value="ECO:0007669"/>
    <property type="project" value="InterPro"/>
</dbReference>
<dbReference type="Pfam" id="PF01119">
    <property type="entry name" value="DNA_mis_repair"/>
    <property type="match status" value="1"/>
</dbReference>
<dbReference type="SUPFAM" id="SSF54211">
    <property type="entry name" value="Ribosomal protein S5 domain 2-like"/>
    <property type="match status" value="1"/>
</dbReference>
<dbReference type="SUPFAM" id="SSF51045">
    <property type="entry name" value="WW domain"/>
    <property type="match status" value="1"/>
</dbReference>
<evidence type="ECO:0000313" key="5">
    <source>
        <dbReference type="EMBL" id="BBA93753.1"/>
    </source>
</evidence>
<dbReference type="Gene3D" id="3.30.230.10">
    <property type="match status" value="1"/>
</dbReference>
<dbReference type="Pfam" id="PF08676">
    <property type="entry name" value="MutL_C"/>
    <property type="match status" value="1"/>
</dbReference>
<dbReference type="InterPro" id="IPR037198">
    <property type="entry name" value="MutL_C_sf"/>
</dbReference>
<dbReference type="GO" id="GO:0005524">
    <property type="term" value="F:ATP binding"/>
    <property type="evidence" value="ECO:0007669"/>
    <property type="project" value="InterPro"/>
</dbReference>
<dbReference type="InterPro" id="IPR013507">
    <property type="entry name" value="DNA_mismatch_S5_2-like"/>
</dbReference>
<feature type="domain" description="WW" evidence="4">
    <location>
        <begin position="1901"/>
        <end position="1934"/>
    </location>
</feature>
<dbReference type="InterPro" id="IPR001202">
    <property type="entry name" value="WW_dom"/>
</dbReference>
<dbReference type="PROSITE" id="PS00058">
    <property type="entry name" value="DNA_MISMATCH_REPAIR_1"/>
    <property type="match status" value="1"/>
</dbReference>
<accession>A0A2Z5U613</accession>
<feature type="region of interest" description="Disordered" evidence="3">
    <location>
        <begin position="1781"/>
        <end position="1813"/>
    </location>
</feature>
<dbReference type="InterPro" id="IPR036890">
    <property type="entry name" value="HATPase_C_sf"/>
</dbReference>
<organism evidence="5">
    <name type="scientific">Reticulitermes speratus</name>
    <dbReference type="NCBI Taxonomy" id="60591"/>
    <lineage>
        <taxon>Eukaryota</taxon>
        <taxon>Metazoa</taxon>
        <taxon>Ecdysozoa</taxon>
        <taxon>Arthropoda</taxon>
        <taxon>Hexapoda</taxon>
        <taxon>Insecta</taxon>
        <taxon>Pterygota</taxon>
        <taxon>Neoptera</taxon>
        <taxon>Polyneoptera</taxon>
        <taxon>Dictyoptera</taxon>
        <taxon>Blattodea</taxon>
        <taxon>Blattoidea</taxon>
        <taxon>Termitoidae</taxon>
        <taxon>Rhinotermitidae</taxon>
        <taxon>Reticulitermes</taxon>
        <taxon>Frontotermes</taxon>
    </lineage>
</organism>
<dbReference type="SMART" id="SM00853">
    <property type="entry name" value="MutL_C"/>
    <property type="match status" value="1"/>
</dbReference>
<dbReference type="InterPro" id="IPR038973">
    <property type="entry name" value="MutL/Mlh/Pms-like"/>
</dbReference>
<dbReference type="PROSITE" id="PS01159">
    <property type="entry name" value="WW_DOMAIN_1"/>
    <property type="match status" value="1"/>
</dbReference>
<dbReference type="InterPro" id="IPR014790">
    <property type="entry name" value="MutL_C"/>
</dbReference>
<evidence type="ECO:0000259" key="4">
    <source>
        <dbReference type="PROSITE" id="PS50020"/>
    </source>
</evidence>
<dbReference type="SMART" id="SM00456">
    <property type="entry name" value="WW"/>
    <property type="match status" value="1"/>
</dbReference>
<evidence type="ECO:0000256" key="1">
    <source>
        <dbReference type="ARBA" id="ARBA00006082"/>
    </source>
</evidence>
<dbReference type="PROSITE" id="PS50020">
    <property type="entry name" value="WW_DOMAIN_2"/>
    <property type="match status" value="1"/>
</dbReference>
<dbReference type="Gene3D" id="3.30.565.10">
    <property type="entry name" value="Histidine kinase-like ATPase, C-terminal domain"/>
    <property type="match status" value="1"/>
</dbReference>
<dbReference type="InterPro" id="IPR002099">
    <property type="entry name" value="MutL/Mlh/PMS"/>
</dbReference>
<keyword evidence="2" id="KW-0227">DNA damage</keyword>
<dbReference type="GO" id="GO:0006298">
    <property type="term" value="P:mismatch repair"/>
    <property type="evidence" value="ECO:0007669"/>
    <property type="project" value="InterPro"/>
</dbReference>
<dbReference type="SUPFAM" id="SSF118116">
    <property type="entry name" value="DNA mismatch repair protein MutL"/>
    <property type="match status" value="1"/>
</dbReference>
<proteinExistence type="evidence at transcript level"/>
<dbReference type="GO" id="GO:0140664">
    <property type="term" value="F:ATP-dependent DNA damage sensor activity"/>
    <property type="evidence" value="ECO:0007669"/>
    <property type="project" value="InterPro"/>
</dbReference>